<keyword evidence="3" id="KW-0963">Cytoplasm</keyword>
<dbReference type="STRING" id="135208.A0A4Y9ZI93"/>
<dbReference type="Gene3D" id="1.20.970.30">
    <property type="entry name" value="eIF4G, eIF4E-binding domain"/>
    <property type="match status" value="1"/>
</dbReference>
<evidence type="ECO:0000256" key="2">
    <source>
        <dbReference type="ARBA" id="ARBA00005775"/>
    </source>
</evidence>
<evidence type="ECO:0000256" key="6">
    <source>
        <dbReference type="ARBA" id="ARBA00022884"/>
    </source>
</evidence>
<sequence>TPLTISKDKKRPEGLDGTSVTVSAPPPSALSTARIIEDLGRVQYPEGIKSPKVELNVNAPAGKFRYDRDFLMQFVSNCKEKPDNLPPLGAIGLDPSNQFRVVRGGSGCKQTPSMSGPPSARQASIGLGFLPATLRKSGADAFTGMGNISTTQVSKVSSEERFTMASDSRSASMGGLALGGRPSQPAMVGTSSQGGPEKKRDRTRSKRKQKRSDSNRVSMGHPSGIGQGVVSMGPPLEPVAPLPLEVSANRYVPTRSQQFASADPDSREIVGGKVKALLNKLTMERFDSISDQIIQCANKAENENDGRMLIQVVRLIFEHTIDGELFCEMFACLCRKMMEMISPKEDFEHGWVQKEATATAALTKATGDQATNDVSTGKEGKKGEDELFSNEYYAAQKAKRHRLGLIRFIGELFKLQMLTEHAMHEDIKKLLSNVEKPEEGKIESLCKFLTTVGQMLDTQKAHAHMDVYFSHVNELLKSGNVNLRMQFMLQDVIELRAHNWVPRNQAASPTTIAQIHAAAAK</sequence>
<dbReference type="FunFam" id="1.25.40.180:FF:000020">
    <property type="entry name" value="Eukaryotic translation initiation factor subunit"/>
    <property type="match status" value="1"/>
</dbReference>
<proteinExistence type="inferred from homology"/>
<evidence type="ECO:0000256" key="4">
    <source>
        <dbReference type="ARBA" id="ARBA00022540"/>
    </source>
</evidence>
<dbReference type="InterPro" id="IPR022745">
    <property type="entry name" value="eIF4G1_eIF4E-bd"/>
</dbReference>
<evidence type="ECO:0000313" key="11">
    <source>
        <dbReference type="Proteomes" id="UP000298061"/>
    </source>
</evidence>
<dbReference type="PANTHER" id="PTHR23253">
    <property type="entry name" value="EUKARYOTIC TRANSLATION INITIATION FACTOR 4 GAMMA"/>
    <property type="match status" value="1"/>
</dbReference>
<evidence type="ECO:0000256" key="5">
    <source>
        <dbReference type="ARBA" id="ARBA00022553"/>
    </source>
</evidence>
<organism evidence="10 11">
    <name type="scientific">Hericium alpestre</name>
    <dbReference type="NCBI Taxonomy" id="135208"/>
    <lineage>
        <taxon>Eukaryota</taxon>
        <taxon>Fungi</taxon>
        <taxon>Dikarya</taxon>
        <taxon>Basidiomycota</taxon>
        <taxon>Agaricomycotina</taxon>
        <taxon>Agaricomycetes</taxon>
        <taxon>Russulales</taxon>
        <taxon>Hericiaceae</taxon>
        <taxon>Hericium</taxon>
    </lineage>
</organism>
<comment type="similarity">
    <text evidence="2">Belongs to the eukaryotic initiation factor 4G family.</text>
</comment>
<keyword evidence="5" id="KW-0597">Phosphoprotein</keyword>
<comment type="subcellular location">
    <subcellularLocation>
        <location evidence="1">Cytoplasm</location>
    </subcellularLocation>
</comment>
<dbReference type="SUPFAM" id="SSF48371">
    <property type="entry name" value="ARM repeat"/>
    <property type="match status" value="1"/>
</dbReference>
<feature type="region of interest" description="Disordered" evidence="8">
    <location>
        <begin position="151"/>
        <end position="225"/>
    </location>
</feature>
<accession>A0A4Y9ZI93</accession>
<dbReference type="GO" id="GO:0010494">
    <property type="term" value="C:cytoplasmic stress granule"/>
    <property type="evidence" value="ECO:0007669"/>
    <property type="project" value="UniProtKB-ARBA"/>
</dbReference>
<dbReference type="Gene3D" id="1.25.40.180">
    <property type="match status" value="1"/>
</dbReference>
<name>A0A4Y9ZI93_9AGAM</name>
<dbReference type="GO" id="GO:0003743">
    <property type="term" value="F:translation initiation factor activity"/>
    <property type="evidence" value="ECO:0007669"/>
    <property type="project" value="UniProtKB-KW"/>
</dbReference>
<dbReference type="Pfam" id="PF02854">
    <property type="entry name" value="MIF4G"/>
    <property type="match status" value="1"/>
</dbReference>
<gene>
    <name evidence="10" type="ORF">EWM64_g10469</name>
</gene>
<dbReference type="AlphaFoldDB" id="A0A4Y9ZI93"/>
<dbReference type="Pfam" id="PF12152">
    <property type="entry name" value="eIF_4G1"/>
    <property type="match status" value="1"/>
</dbReference>
<dbReference type="PANTHER" id="PTHR23253:SF9">
    <property type="entry name" value="EUKARYOTIC TRANSLATION INITIATION FACTOR 4 GAMMA 2"/>
    <property type="match status" value="1"/>
</dbReference>
<evidence type="ECO:0000256" key="7">
    <source>
        <dbReference type="ARBA" id="ARBA00022917"/>
    </source>
</evidence>
<protein>
    <recommendedName>
        <fullName evidence="9">MIF4G domain-containing protein</fullName>
    </recommendedName>
</protein>
<keyword evidence="4" id="KW-0396">Initiation factor</keyword>
<keyword evidence="6" id="KW-0694">RNA-binding</keyword>
<comment type="caution">
    <text evidence="10">The sequence shown here is derived from an EMBL/GenBank/DDBJ whole genome shotgun (WGS) entry which is preliminary data.</text>
</comment>
<dbReference type="OrthoDB" id="514777at2759"/>
<dbReference type="InterPro" id="IPR016024">
    <property type="entry name" value="ARM-type_fold"/>
</dbReference>
<reference evidence="10 11" key="1">
    <citation type="submission" date="2019-02" db="EMBL/GenBank/DDBJ databases">
        <title>Genome sequencing of the rare red list fungi Hericium alpestre (H. flagellum).</title>
        <authorList>
            <person name="Buettner E."/>
            <person name="Kellner H."/>
        </authorList>
    </citation>
    <scope>NUCLEOTIDE SEQUENCE [LARGE SCALE GENOMIC DNA]</scope>
    <source>
        <strain evidence="10 11">DSM 108284</strain>
    </source>
</reference>
<evidence type="ECO:0000259" key="9">
    <source>
        <dbReference type="SMART" id="SM00543"/>
    </source>
</evidence>
<feature type="compositionally biased region" description="Basic and acidic residues" evidence="8">
    <location>
        <begin position="1"/>
        <end position="14"/>
    </location>
</feature>
<feature type="compositionally biased region" description="Basic residues" evidence="8">
    <location>
        <begin position="201"/>
        <end position="210"/>
    </location>
</feature>
<dbReference type="SUPFAM" id="SSF101489">
    <property type="entry name" value="Eukaryotic initiation factor 4f subunit eIF4g, eIF4e-binding domain"/>
    <property type="match status" value="1"/>
</dbReference>
<dbReference type="GO" id="GO:0003729">
    <property type="term" value="F:mRNA binding"/>
    <property type="evidence" value="ECO:0007669"/>
    <property type="project" value="TreeGrafter"/>
</dbReference>
<evidence type="ECO:0000256" key="1">
    <source>
        <dbReference type="ARBA" id="ARBA00004496"/>
    </source>
</evidence>
<keyword evidence="7" id="KW-0648">Protein biosynthesis</keyword>
<evidence type="ECO:0000256" key="3">
    <source>
        <dbReference type="ARBA" id="ARBA00022490"/>
    </source>
</evidence>
<dbReference type="EMBL" id="SFCI01002755">
    <property type="protein sequence ID" value="TFY73543.1"/>
    <property type="molecule type" value="Genomic_DNA"/>
</dbReference>
<evidence type="ECO:0000256" key="8">
    <source>
        <dbReference type="SAM" id="MobiDB-lite"/>
    </source>
</evidence>
<dbReference type="InterPro" id="IPR036211">
    <property type="entry name" value="eIF4G_eIF4E-bd_sf"/>
</dbReference>
<dbReference type="GO" id="GO:0016281">
    <property type="term" value="C:eukaryotic translation initiation factor 4F complex"/>
    <property type="evidence" value="ECO:0007669"/>
    <property type="project" value="TreeGrafter"/>
</dbReference>
<feature type="domain" description="MIF4G" evidence="9">
    <location>
        <begin position="271"/>
        <end position="499"/>
    </location>
</feature>
<dbReference type="SMART" id="SM00543">
    <property type="entry name" value="MIF4G"/>
    <property type="match status" value="1"/>
</dbReference>
<dbReference type="Proteomes" id="UP000298061">
    <property type="component" value="Unassembled WGS sequence"/>
</dbReference>
<evidence type="ECO:0000313" key="10">
    <source>
        <dbReference type="EMBL" id="TFY73543.1"/>
    </source>
</evidence>
<feature type="non-terminal residue" evidence="10">
    <location>
        <position position="1"/>
    </location>
</feature>
<feature type="region of interest" description="Disordered" evidence="8">
    <location>
        <begin position="1"/>
        <end position="27"/>
    </location>
</feature>
<keyword evidence="11" id="KW-1185">Reference proteome</keyword>
<dbReference type="InterPro" id="IPR003890">
    <property type="entry name" value="MIF4G-like_typ-3"/>
</dbReference>